<feature type="region of interest" description="Disordered" evidence="1">
    <location>
        <begin position="20"/>
        <end position="45"/>
    </location>
</feature>
<proteinExistence type="predicted"/>
<keyword evidence="3" id="KW-1185">Reference proteome</keyword>
<name>A0A371B092_9FIRM</name>
<reference evidence="2 3" key="1">
    <citation type="submission" date="2018-07" db="EMBL/GenBank/DDBJ databases">
        <title>Anaerosacharophilus polymeroproducens gen. nov. sp. nov., an anaerobic bacterium isolated from salt field.</title>
        <authorList>
            <person name="Kim W."/>
            <person name="Yang S.-H."/>
            <person name="Oh J."/>
            <person name="Lee J.-H."/>
            <person name="Kwon K.K."/>
        </authorList>
    </citation>
    <scope>NUCLEOTIDE SEQUENCE [LARGE SCALE GENOMIC DNA]</scope>
    <source>
        <strain evidence="2 3">MCWD5</strain>
    </source>
</reference>
<dbReference type="AlphaFoldDB" id="A0A371B092"/>
<evidence type="ECO:0000313" key="2">
    <source>
        <dbReference type="EMBL" id="RDU25221.1"/>
    </source>
</evidence>
<sequence>GDKVYALDEVPEHEKVSKNFDLTPASDKPQKRAIPSPKHPWRNHEFQKHVPYDLISKSMLTA</sequence>
<gene>
    <name evidence="2" type="ORF">DWV06_00420</name>
</gene>
<evidence type="ECO:0000313" key="3">
    <source>
        <dbReference type="Proteomes" id="UP000255036"/>
    </source>
</evidence>
<comment type="caution">
    <text evidence="2">The sequence shown here is derived from an EMBL/GenBank/DDBJ whole genome shotgun (WGS) entry which is preliminary data.</text>
</comment>
<feature type="non-terminal residue" evidence="2">
    <location>
        <position position="1"/>
    </location>
</feature>
<evidence type="ECO:0000256" key="1">
    <source>
        <dbReference type="SAM" id="MobiDB-lite"/>
    </source>
</evidence>
<accession>A0A371B092</accession>
<dbReference type="Proteomes" id="UP000255036">
    <property type="component" value="Unassembled WGS sequence"/>
</dbReference>
<dbReference type="EMBL" id="QRCT01000003">
    <property type="protein sequence ID" value="RDU25221.1"/>
    <property type="molecule type" value="Genomic_DNA"/>
</dbReference>
<organism evidence="2 3">
    <name type="scientific">Anaerosacchariphilus polymeriproducens</name>
    <dbReference type="NCBI Taxonomy" id="1812858"/>
    <lineage>
        <taxon>Bacteria</taxon>
        <taxon>Bacillati</taxon>
        <taxon>Bacillota</taxon>
        <taxon>Clostridia</taxon>
        <taxon>Lachnospirales</taxon>
        <taxon>Lachnospiraceae</taxon>
        <taxon>Anaerosacchariphilus</taxon>
    </lineage>
</organism>
<protein>
    <submittedName>
        <fullName evidence="2">Uncharacterized protein</fullName>
    </submittedName>
</protein>